<keyword evidence="1" id="KW-0732">Signal</keyword>
<evidence type="ECO:0000313" key="2">
    <source>
        <dbReference type="EMBL" id="MFD1737780.1"/>
    </source>
</evidence>
<dbReference type="RefSeq" id="WP_377928998.1">
    <property type="nucleotide sequence ID" value="NZ_JBHUEM010000023.1"/>
</dbReference>
<gene>
    <name evidence="2" type="ORF">ACFSCX_14685</name>
</gene>
<evidence type="ECO:0000256" key="1">
    <source>
        <dbReference type="SAM" id="SignalP"/>
    </source>
</evidence>
<name>A0ABW4LRI5_9BACI</name>
<reference evidence="3" key="1">
    <citation type="journal article" date="2019" name="Int. J. Syst. Evol. Microbiol.">
        <title>The Global Catalogue of Microorganisms (GCM) 10K type strain sequencing project: providing services to taxonomists for standard genome sequencing and annotation.</title>
        <authorList>
            <consortium name="The Broad Institute Genomics Platform"/>
            <consortium name="The Broad Institute Genome Sequencing Center for Infectious Disease"/>
            <person name="Wu L."/>
            <person name="Ma J."/>
        </authorList>
    </citation>
    <scope>NUCLEOTIDE SEQUENCE [LARGE SCALE GENOMIC DNA]</scope>
    <source>
        <strain evidence="3">CCUG 49339</strain>
    </source>
</reference>
<evidence type="ECO:0000313" key="3">
    <source>
        <dbReference type="Proteomes" id="UP001597214"/>
    </source>
</evidence>
<proteinExistence type="predicted"/>
<keyword evidence="3" id="KW-1185">Reference proteome</keyword>
<organism evidence="2 3">
    <name type="scientific">Bacillus salitolerans</name>
    <dbReference type="NCBI Taxonomy" id="1437434"/>
    <lineage>
        <taxon>Bacteria</taxon>
        <taxon>Bacillati</taxon>
        <taxon>Bacillota</taxon>
        <taxon>Bacilli</taxon>
        <taxon>Bacillales</taxon>
        <taxon>Bacillaceae</taxon>
        <taxon>Bacillus</taxon>
    </lineage>
</organism>
<evidence type="ECO:0008006" key="4">
    <source>
        <dbReference type="Google" id="ProtNLM"/>
    </source>
</evidence>
<sequence length="171" mass="19503">MRKSRFAVSILFFICIAGCSSSNIKLNNRDNLSNHSDIISSVAYISAENALVFNGYSKNWEITYVAHINEKGENWYVKVIRYKGKPDKSLYTYEPNGDEPPIYYTINKPFGKTSSKTALLKDNTSYNRGYTCCSNKINQNTTLQATVKWKGKEEKLVLTFVEPSKIEPFIN</sequence>
<accession>A0ABW4LRI5</accession>
<protein>
    <recommendedName>
        <fullName evidence="4">Lipoprotein</fullName>
    </recommendedName>
</protein>
<comment type="caution">
    <text evidence="2">The sequence shown here is derived from an EMBL/GenBank/DDBJ whole genome shotgun (WGS) entry which is preliminary data.</text>
</comment>
<feature type="chain" id="PRO_5045615475" description="Lipoprotein" evidence="1">
    <location>
        <begin position="23"/>
        <end position="171"/>
    </location>
</feature>
<feature type="signal peptide" evidence="1">
    <location>
        <begin position="1"/>
        <end position="22"/>
    </location>
</feature>
<dbReference type="EMBL" id="JBHUEM010000023">
    <property type="protein sequence ID" value="MFD1737780.1"/>
    <property type="molecule type" value="Genomic_DNA"/>
</dbReference>
<dbReference type="Proteomes" id="UP001597214">
    <property type="component" value="Unassembled WGS sequence"/>
</dbReference>